<protein>
    <recommendedName>
        <fullName evidence="3">P-type Cu(+) transporter</fullName>
        <ecNumber evidence="3">7.2.2.8</ecNumber>
    </recommendedName>
</protein>
<dbReference type="NCBIfam" id="TIGR01525">
    <property type="entry name" value="ATPase-IB_hvy"/>
    <property type="match status" value="1"/>
</dbReference>
<dbReference type="InterPro" id="IPR044492">
    <property type="entry name" value="P_typ_ATPase_HD_dom"/>
</dbReference>
<comment type="caution">
    <text evidence="21">The sequence shown here is derived from an EMBL/GenBank/DDBJ whole genome shotgun (WGS) entry which is preliminary data.</text>
</comment>
<keyword evidence="6" id="KW-0597">Phosphoprotein</keyword>
<feature type="domain" description="HMA" evidence="20">
    <location>
        <begin position="2"/>
        <end position="69"/>
    </location>
</feature>
<dbReference type="Gene3D" id="2.70.150.10">
    <property type="entry name" value="Calcium-transporting ATPase, cytoplasmic transduction domain A"/>
    <property type="match status" value="1"/>
</dbReference>
<dbReference type="PROSITE" id="PS01047">
    <property type="entry name" value="HMA_1"/>
    <property type="match status" value="1"/>
</dbReference>
<comment type="similarity">
    <text evidence="2 19">Belongs to the cation transport ATPase (P-type) (TC 3.A.3) family. Type IB subfamily.</text>
</comment>
<dbReference type="EMBL" id="JBHSMI010000052">
    <property type="protein sequence ID" value="MFC5406004.1"/>
    <property type="molecule type" value="Genomic_DNA"/>
</dbReference>
<evidence type="ECO:0000256" key="12">
    <source>
        <dbReference type="ARBA" id="ARBA00022842"/>
    </source>
</evidence>
<dbReference type="InterPro" id="IPR023299">
    <property type="entry name" value="ATPase_P-typ_cyto_dom_N"/>
</dbReference>
<dbReference type="PROSITE" id="PS50846">
    <property type="entry name" value="HMA_2"/>
    <property type="match status" value="1"/>
</dbReference>
<dbReference type="SFLD" id="SFLDF00027">
    <property type="entry name" value="p-type_atpase"/>
    <property type="match status" value="1"/>
</dbReference>
<dbReference type="InterPro" id="IPR023214">
    <property type="entry name" value="HAD_sf"/>
</dbReference>
<dbReference type="PRINTS" id="PR00119">
    <property type="entry name" value="CATATPASE"/>
</dbReference>
<dbReference type="Gene3D" id="3.40.1110.10">
    <property type="entry name" value="Calcium-transporting ATPase, cytoplasmic domain N"/>
    <property type="match status" value="1"/>
</dbReference>
<dbReference type="RefSeq" id="WP_378137798.1">
    <property type="nucleotide sequence ID" value="NZ_JBHSMI010000052.1"/>
</dbReference>
<evidence type="ECO:0000256" key="1">
    <source>
        <dbReference type="ARBA" id="ARBA00004651"/>
    </source>
</evidence>
<reference evidence="22" key="1">
    <citation type="journal article" date="2019" name="Int. J. Syst. Evol. Microbiol.">
        <title>The Global Catalogue of Microorganisms (GCM) 10K type strain sequencing project: providing services to taxonomists for standard genome sequencing and annotation.</title>
        <authorList>
            <consortium name="The Broad Institute Genomics Platform"/>
            <consortium name="The Broad Institute Genome Sequencing Center for Infectious Disease"/>
            <person name="Wu L."/>
            <person name="Ma J."/>
        </authorList>
    </citation>
    <scope>NUCLEOTIDE SEQUENCE [LARGE SCALE GENOMIC DNA]</scope>
    <source>
        <strain evidence="22">CGMCC 1.18575</strain>
    </source>
</reference>
<evidence type="ECO:0000256" key="11">
    <source>
        <dbReference type="ARBA" id="ARBA00022840"/>
    </source>
</evidence>
<dbReference type="SFLD" id="SFLDS00003">
    <property type="entry name" value="Haloacid_Dehalogenase"/>
    <property type="match status" value="1"/>
</dbReference>
<dbReference type="InterPro" id="IPR006121">
    <property type="entry name" value="HMA_dom"/>
</dbReference>
<dbReference type="InterPro" id="IPR036163">
    <property type="entry name" value="HMA_dom_sf"/>
</dbReference>
<dbReference type="Gene3D" id="3.40.50.1000">
    <property type="entry name" value="HAD superfamily/HAD-like"/>
    <property type="match status" value="1"/>
</dbReference>
<evidence type="ECO:0000256" key="9">
    <source>
        <dbReference type="ARBA" id="ARBA00022741"/>
    </source>
</evidence>
<evidence type="ECO:0000256" key="14">
    <source>
        <dbReference type="ARBA" id="ARBA00022989"/>
    </source>
</evidence>
<dbReference type="Pfam" id="PF00122">
    <property type="entry name" value="E1-E2_ATPase"/>
    <property type="match status" value="1"/>
</dbReference>
<feature type="transmembrane region" description="Helical" evidence="19">
    <location>
        <begin position="123"/>
        <end position="145"/>
    </location>
</feature>
<keyword evidence="4" id="KW-0813">Transport</keyword>
<gene>
    <name evidence="21" type="ORF">ACFPOF_24955</name>
</gene>
<evidence type="ECO:0000256" key="3">
    <source>
        <dbReference type="ARBA" id="ARBA00012517"/>
    </source>
</evidence>
<dbReference type="PROSITE" id="PS00154">
    <property type="entry name" value="ATPASE_E1_E2"/>
    <property type="match status" value="1"/>
</dbReference>
<feature type="transmembrane region" description="Helical" evidence="19">
    <location>
        <begin position="348"/>
        <end position="370"/>
    </location>
</feature>
<feature type="transmembrane region" description="Helical" evidence="19">
    <location>
        <begin position="157"/>
        <end position="175"/>
    </location>
</feature>
<keyword evidence="15" id="KW-0186">Copper</keyword>
<keyword evidence="13" id="KW-1278">Translocase</keyword>
<dbReference type="SUPFAM" id="SSF56784">
    <property type="entry name" value="HAD-like"/>
    <property type="match status" value="1"/>
</dbReference>
<dbReference type="PANTHER" id="PTHR43520">
    <property type="entry name" value="ATP7, ISOFORM B"/>
    <property type="match status" value="1"/>
</dbReference>
<dbReference type="InterPro" id="IPR017969">
    <property type="entry name" value="Heavy-metal-associated_CS"/>
</dbReference>
<dbReference type="NCBIfam" id="TIGR01511">
    <property type="entry name" value="ATPase-IB1_Cu"/>
    <property type="match status" value="1"/>
</dbReference>
<evidence type="ECO:0000313" key="21">
    <source>
        <dbReference type="EMBL" id="MFC5406004.1"/>
    </source>
</evidence>
<evidence type="ECO:0000256" key="16">
    <source>
        <dbReference type="ARBA" id="ARBA00023065"/>
    </source>
</evidence>
<comment type="subcellular location">
    <subcellularLocation>
        <location evidence="1">Cell membrane</location>
        <topology evidence="1">Multi-pass membrane protein</topology>
    </subcellularLocation>
</comment>
<dbReference type="SUPFAM" id="SSF81665">
    <property type="entry name" value="Calcium ATPase, transmembrane domain M"/>
    <property type="match status" value="1"/>
</dbReference>
<evidence type="ECO:0000259" key="20">
    <source>
        <dbReference type="PROSITE" id="PS50846"/>
    </source>
</evidence>
<dbReference type="InterPro" id="IPR036412">
    <property type="entry name" value="HAD-like_sf"/>
</dbReference>
<evidence type="ECO:0000256" key="17">
    <source>
        <dbReference type="ARBA" id="ARBA00023136"/>
    </source>
</evidence>
<dbReference type="Gene3D" id="3.30.70.100">
    <property type="match status" value="1"/>
</dbReference>
<keyword evidence="17 19" id="KW-0472">Membrane</keyword>
<dbReference type="Proteomes" id="UP001596113">
    <property type="component" value="Unassembled WGS sequence"/>
</dbReference>
<evidence type="ECO:0000256" key="15">
    <source>
        <dbReference type="ARBA" id="ARBA00023008"/>
    </source>
</evidence>
<dbReference type="CDD" id="cd00371">
    <property type="entry name" value="HMA"/>
    <property type="match status" value="1"/>
</dbReference>
<keyword evidence="5 19" id="KW-1003">Cell membrane</keyword>
<keyword evidence="8 19" id="KW-0479">Metal-binding</keyword>
<dbReference type="InterPro" id="IPR001757">
    <property type="entry name" value="P_typ_ATPase"/>
</dbReference>
<evidence type="ECO:0000256" key="18">
    <source>
        <dbReference type="ARBA" id="ARBA00049289"/>
    </source>
</evidence>
<keyword evidence="11 19" id="KW-0067">ATP-binding</keyword>
<keyword evidence="14 19" id="KW-1133">Transmembrane helix</keyword>
<dbReference type="InterPro" id="IPR008250">
    <property type="entry name" value="ATPase_P-typ_transduc_dom_A_sf"/>
</dbReference>
<comment type="catalytic activity">
    <reaction evidence="18">
        <text>Cu(+)(in) + ATP + H2O = Cu(+)(out) + ADP + phosphate + H(+)</text>
        <dbReference type="Rhea" id="RHEA:25792"/>
        <dbReference type="ChEBI" id="CHEBI:15377"/>
        <dbReference type="ChEBI" id="CHEBI:15378"/>
        <dbReference type="ChEBI" id="CHEBI:30616"/>
        <dbReference type="ChEBI" id="CHEBI:43474"/>
        <dbReference type="ChEBI" id="CHEBI:49552"/>
        <dbReference type="ChEBI" id="CHEBI:456216"/>
        <dbReference type="EC" id="7.2.2.8"/>
    </reaction>
</comment>
<keyword evidence="9 19" id="KW-0547">Nucleotide-binding</keyword>
<feature type="transmembrane region" description="Helical" evidence="19">
    <location>
        <begin position="195"/>
        <end position="213"/>
    </location>
</feature>
<dbReference type="PRINTS" id="PR00943">
    <property type="entry name" value="CUATPASE"/>
</dbReference>
<name>A0ABW0HY03_9BACL</name>
<evidence type="ECO:0000256" key="10">
    <source>
        <dbReference type="ARBA" id="ARBA00022796"/>
    </source>
</evidence>
<evidence type="ECO:0000256" key="4">
    <source>
        <dbReference type="ARBA" id="ARBA00022448"/>
    </source>
</evidence>
<dbReference type="InterPro" id="IPR018303">
    <property type="entry name" value="ATPase_P-typ_P_site"/>
</dbReference>
<keyword evidence="12" id="KW-0460">Magnesium</keyword>
<evidence type="ECO:0000256" key="7">
    <source>
        <dbReference type="ARBA" id="ARBA00022692"/>
    </source>
</evidence>
<dbReference type="NCBIfam" id="TIGR01494">
    <property type="entry name" value="ATPase_P-type"/>
    <property type="match status" value="1"/>
</dbReference>
<keyword evidence="16" id="KW-0406">Ion transport</keyword>
<sequence>MNKVELQITGMTCAACSARIEKVLGRMDGVEEATVSLATATAVVQWQHRPALDADAIMDKIRGLGYGAERRRRENNVFLAESADWRRRFLISLAVSAPLFLAMAAHALVPLGVVAPAFLMNGYLQWGLGSLLVLYVGYPFYANAYRALKSGMPNMDVLVALSVTAAYLYSQYMTFRHDAAHMNHEDHNIAAHPDLSFDSIAMVLTAVTFGKWLEAIAKGNALRSLTSLHGLQVASASLFAPNGEKLLVPSASLRVGDVIAVQGGETIAADAVVVEGMAEVDESLLTGETRLALKIAGERLFAGTRLASGQLVGRVTSAVNETLLARMISYVEEAQQLKPRIQRKVDIVAAYFVPAILVVAAASFAAWSSLATTQQAFTAAIAVLLVACPCALGLATPVSMLIGVSRAAKAGIVFKEGGMLEALGRTDAIVFDKTGTLTVGRPVVTAVHSETLSEAKLIRLAASVEARSEHPFARALLEEAAIRKIALAAPSATEEIAGRGIRGVVEGWRIILGHAGWFTELGIAVPECSRITDEREEEHSRLEVALNGRWVGSVSFGDTLREDAAATVALLAKEAELWLATGDGEGAALPIAAEAGIVNVKARLLPEQKLELVRSLQQGGRSVAMIGDGANDSAALAAANVGLTMAGGNAAALQAGDVILLGGRFAAVRDAYGIAKATMRNIRQNLGIALLYNVVMVPLAAFGQLNPRIACLCMASSSLLVVANALRLRNVPIGGGQA</sequence>
<dbReference type="InterPro" id="IPR059000">
    <property type="entry name" value="ATPase_P-type_domA"/>
</dbReference>
<dbReference type="InterPro" id="IPR023298">
    <property type="entry name" value="ATPase_P-typ_TM_dom_sf"/>
</dbReference>
<dbReference type="PROSITE" id="PS01229">
    <property type="entry name" value="COF_2"/>
    <property type="match status" value="1"/>
</dbReference>
<dbReference type="SUPFAM" id="SSF55008">
    <property type="entry name" value="HMA, heavy metal-associated domain"/>
    <property type="match status" value="1"/>
</dbReference>
<dbReference type="SFLD" id="SFLDG00002">
    <property type="entry name" value="C1.7:_P-type_atpase_like"/>
    <property type="match status" value="1"/>
</dbReference>
<evidence type="ECO:0000256" key="2">
    <source>
        <dbReference type="ARBA" id="ARBA00006024"/>
    </source>
</evidence>
<evidence type="ECO:0000256" key="8">
    <source>
        <dbReference type="ARBA" id="ARBA00022723"/>
    </source>
</evidence>
<dbReference type="Pfam" id="PF00702">
    <property type="entry name" value="Hydrolase"/>
    <property type="match status" value="1"/>
</dbReference>
<evidence type="ECO:0000313" key="22">
    <source>
        <dbReference type="Proteomes" id="UP001596113"/>
    </source>
</evidence>
<feature type="transmembrane region" description="Helical" evidence="19">
    <location>
        <begin position="686"/>
        <end position="703"/>
    </location>
</feature>
<dbReference type="Pfam" id="PF00403">
    <property type="entry name" value="HMA"/>
    <property type="match status" value="1"/>
</dbReference>
<keyword evidence="22" id="KW-1185">Reference proteome</keyword>
<evidence type="ECO:0000256" key="5">
    <source>
        <dbReference type="ARBA" id="ARBA00022475"/>
    </source>
</evidence>
<evidence type="ECO:0000256" key="19">
    <source>
        <dbReference type="RuleBase" id="RU362081"/>
    </source>
</evidence>
<accession>A0ABW0HY03</accession>
<evidence type="ECO:0000256" key="6">
    <source>
        <dbReference type="ARBA" id="ARBA00022553"/>
    </source>
</evidence>
<feature type="transmembrane region" description="Helical" evidence="19">
    <location>
        <begin position="89"/>
        <end position="111"/>
    </location>
</feature>
<dbReference type="InterPro" id="IPR027256">
    <property type="entry name" value="P-typ_ATPase_IB"/>
</dbReference>
<dbReference type="SUPFAM" id="SSF81653">
    <property type="entry name" value="Calcium ATPase, transduction domain A"/>
    <property type="match status" value="1"/>
</dbReference>
<organism evidence="21 22">
    <name type="scientific">Cohnella soli</name>
    <dbReference type="NCBI Taxonomy" id="425005"/>
    <lineage>
        <taxon>Bacteria</taxon>
        <taxon>Bacillati</taxon>
        <taxon>Bacillota</taxon>
        <taxon>Bacilli</taxon>
        <taxon>Bacillales</taxon>
        <taxon>Paenibacillaceae</taxon>
        <taxon>Cohnella</taxon>
    </lineage>
</organism>
<evidence type="ECO:0000256" key="13">
    <source>
        <dbReference type="ARBA" id="ARBA00022967"/>
    </source>
</evidence>
<keyword evidence="10" id="KW-0187">Copper transport</keyword>
<dbReference type="PANTHER" id="PTHR43520:SF5">
    <property type="entry name" value="CATION-TRANSPORTING P-TYPE ATPASE-RELATED"/>
    <property type="match status" value="1"/>
</dbReference>
<keyword evidence="7 19" id="KW-0812">Transmembrane</keyword>
<dbReference type="EC" id="7.2.2.8" evidence="3"/>
<proteinExistence type="inferred from homology"/>
<feature type="transmembrane region" description="Helical" evidence="19">
    <location>
        <begin position="376"/>
        <end position="402"/>
    </location>
</feature>